<dbReference type="GO" id="GO:0009099">
    <property type="term" value="P:L-valine biosynthetic process"/>
    <property type="evidence" value="ECO:0007669"/>
    <property type="project" value="UniProtKB-UniPathway"/>
</dbReference>
<evidence type="ECO:0000256" key="16">
    <source>
        <dbReference type="RuleBase" id="RU004516"/>
    </source>
</evidence>
<evidence type="ECO:0000256" key="2">
    <source>
        <dbReference type="ARBA" id="ARBA00003109"/>
    </source>
</evidence>
<organism evidence="18 19">
    <name type="scientific">Candidatus Acididesulfobacter diazotrophicus</name>
    <dbReference type="NCBI Taxonomy" id="2597226"/>
    <lineage>
        <taxon>Bacteria</taxon>
        <taxon>Deltaproteobacteria</taxon>
        <taxon>Candidatus Acidulodesulfobacterales</taxon>
        <taxon>Candidatus Acididesulfobacter</taxon>
    </lineage>
</organism>
<keyword evidence="11 17" id="KW-0100">Branched-chain amino acid biosynthesis</keyword>
<dbReference type="CDD" id="cd01557">
    <property type="entry name" value="BCAT_beta_family"/>
    <property type="match status" value="1"/>
</dbReference>
<sequence>MTKKNSDVKNGKTKKAGPFDGSKVWMDGEFVDYSDANIPINSHSLHYGLGAFEGIRCYETLKGGSAIFRLKEHIDRLYYSCHILQINDIPFSKEEIFNAVIELVKINKFKGCYIRPIVYIGDEGGLGIFIKKYDVKVAISAWVWGAYLGEEALKSGIRAKVSSYARFHVNTFMGMSKSTGQYINSILAKKEVVNAGYDEAIMLDTSGFVCEASGENIFIYSDGYIKTPPLSSVLPGITRNSAIEIIQNEMKIPVKEERITRDELYIANEVFLTGTAAEVTPVREIDDRKIGKGKAGDVTLELQDIFFKIVKGQNKKYEKWLTKV</sequence>
<evidence type="ECO:0000256" key="15">
    <source>
        <dbReference type="RuleBase" id="RU004106"/>
    </source>
</evidence>
<reference evidence="18 19" key="1">
    <citation type="journal article" date="2019" name="ISME J.">
        <title>Insights into ecological role of a new deltaproteobacterial order Candidatus Acidulodesulfobacterales by metagenomics and metatranscriptomics.</title>
        <authorList>
            <person name="Tan S."/>
            <person name="Liu J."/>
            <person name="Fang Y."/>
            <person name="Hedlund B.P."/>
            <person name="Lian Z.H."/>
            <person name="Huang L.Y."/>
            <person name="Li J.T."/>
            <person name="Huang L.N."/>
            <person name="Li W.J."/>
            <person name="Jiang H.C."/>
            <person name="Dong H.L."/>
            <person name="Shu W.S."/>
        </authorList>
    </citation>
    <scope>NUCLEOTIDE SEQUENCE [LARGE SCALE GENOMIC DNA]</scope>
    <source>
        <strain evidence="18">AP1</strain>
    </source>
</reference>
<dbReference type="InterPro" id="IPR001544">
    <property type="entry name" value="Aminotrans_IV"/>
</dbReference>
<comment type="similarity">
    <text evidence="6 15">Belongs to the class-IV pyridoxal-phosphate-dependent aminotransferase family.</text>
</comment>
<dbReference type="GO" id="GO:0052654">
    <property type="term" value="F:L-leucine-2-oxoglutarate transaminase activity"/>
    <property type="evidence" value="ECO:0007669"/>
    <property type="project" value="RHEA"/>
</dbReference>
<comment type="pathway">
    <text evidence="3 17">Amino-acid biosynthesis; L-isoleucine biosynthesis; L-isoleucine from 2-oxobutanoate: step 4/4.</text>
</comment>
<keyword evidence="9 17" id="KW-0808">Transferase</keyword>
<comment type="pathway">
    <text evidence="5 17">Amino-acid biosynthesis; L-leucine biosynthesis; L-leucine from 3-methyl-2-oxobutanoate: step 4/4.</text>
</comment>
<dbReference type="InterPro" id="IPR050571">
    <property type="entry name" value="Class-IV_PLP-Dep_Aminotrnsfr"/>
</dbReference>
<dbReference type="NCBIfam" id="TIGR01122">
    <property type="entry name" value="ilvE_I"/>
    <property type="match status" value="1"/>
</dbReference>
<dbReference type="InterPro" id="IPR005785">
    <property type="entry name" value="B_amino_transI"/>
</dbReference>
<dbReference type="PANTHER" id="PTHR42743">
    <property type="entry name" value="AMINO-ACID AMINOTRANSFERASE"/>
    <property type="match status" value="1"/>
</dbReference>
<comment type="function">
    <text evidence="2 17">Acts on leucine, isoleucine and valine.</text>
</comment>
<evidence type="ECO:0000256" key="4">
    <source>
        <dbReference type="ARBA" id="ARBA00004931"/>
    </source>
</evidence>
<accession>A0A519BN37</accession>
<evidence type="ECO:0000256" key="17">
    <source>
        <dbReference type="RuleBase" id="RU364094"/>
    </source>
</evidence>
<evidence type="ECO:0000256" key="7">
    <source>
        <dbReference type="ARBA" id="ARBA00022576"/>
    </source>
</evidence>
<dbReference type="GO" id="GO:0005829">
    <property type="term" value="C:cytosol"/>
    <property type="evidence" value="ECO:0007669"/>
    <property type="project" value="TreeGrafter"/>
</dbReference>
<evidence type="ECO:0000256" key="8">
    <source>
        <dbReference type="ARBA" id="ARBA00022605"/>
    </source>
</evidence>
<evidence type="ECO:0000256" key="5">
    <source>
        <dbReference type="ARBA" id="ARBA00005072"/>
    </source>
</evidence>
<dbReference type="EMBL" id="SGBB01000006">
    <property type="protein sequence ID" value="RZD18680.1"/>
    <property type="molecule type" value="Genomic_DNA"/>
</dbReference>
<evidence type="ECO:0000256" key="14">
    <source>
        <dbReference type="ARBA" id="ARBA00049229"/>
    </source>
</evidence>
<dbReference type="InterPro" id="IPR033939">
    <property type="entry name" value="BCAT_family"/>
</dbReference>
<dbReference type="InterPro" id="IPR043131">
    <property type="entry name" value="BCAT-like_N"/>
</dbReference>
<dbReference type="FunFam" id="3.20.10.10:FF:000002">
    <property type="entry name" value="D-alanine aminotransferase"/>
    <property type="match status" value="1"/>
</dbReference>
<evidence type="ECO:0000256" key="9">
    <source>
        <dbReference type="ARBA" id="ARBA00022679"/>
    </source>
</evidence>
<dbReference type="PROSITE" id="PS00770">
    <property type="entry name" value="AA_TRANSFER_CLASS_4"/>
    <property type="match status" value="1"/>
</dbReference>
<comment type="cofactor">
    <cofactor evidence="1 16">
        <name>pyridoxal 5'-phosphate</name>
        <dbReference type="ChEBI" id="CHEBI:597326"/>
    </cofactor>
</comment>
<evidence type="ECO:0000256" key="11">
    <source>
        <dbReference type="ARBA" id="ARBA00023304"/>
    </source>
</evidence>
<evidence type="ECO:0000313" key="19">
    <source>
        <dbReference type="Proteomes" id="UP000319296"/>
    </source>
</evidence>
<protein>
    <recommendedName>
        <fullName evidence="17">Branched-chain-amino-acid aminotransferase</fullName>
        <shortName evidence="17">BCAT</shortName>
        <ecNumber evidence="17">2.6.1.42</ecNumber>
    </recommendedName>
</protein>
<name>A0A519BN37_9DELT</name>
<evidence type="ECO:0000256" key="6">
    <source>
        <dbReference type="ARBA" id="ARBA00009320"/>
    </source>
</evidence>
<dbReference type="Proteomes" id="UP000319296">
    <property type="component" value="Unassembled WGS sequence"/>
</dbReference>
<dbReference type="AlphaFoldDB" id="A0A519BN37"/>
<dbReference type="InterPro" id="IPR018300">
    <property type="entry name" value="Aminotrans_IV_CS"/>
</dbReference>
<dbReference type="PANTHER" id="PTHR42743:SF11">
    <property type="entry name" value="AMINODEOXYCHORISMATE LYASE"/>
    <property type="match status" value="1"/>
</dbReference>
<dbReference type="EC" id="2.6.1.42" evidence="17"/>
<evidence type="ECO:0000256" key="1">
    <source>
        <dbReference type="ARBA" id="ARBA00001933"/>
    </source>
</evidence>
<comment type="caution">
    <text evidence="18">The sequence shown here is derived from an EMBL/GenBank/DDBJ whole genome shotgun (WGS) entry which is preliminary data.</text>
</comment>
<dbReference type="GO" id="GO:0009098">
    <property type="term" value="P:L-leucine biosynthetic process"/>
    <property type="evidence" value="ECO:0007669"/>
    <property type="project" value="UniProtKB-UniPathway"/>
</dbReference>
<evidence type="ECO:0000256" key="12">
    <source>
        <dbReference type="ARBA" id="ARBA00048212"/>
    </source>
</evidence>
<dbReference type="InterPro" id="IPR043132">
    <property type="entry name" value="BCAT-like_C"/>
</dbReference>
<comment type="catalytic activity">
    <reaction evidence="14 17">
        <text>L-leucine + 2-oxoglutarate = 4-methyl-2-oxopentanoate + L-glutamate</text>
        <dbReference type="Rhea" id="RHEA:18321"/>
        <dbReference type="ChEBI" id="CHEBI:16810"/>
        <dbReference type="ChEBI" id="CHEBI:17865"/>
        <dbReference type="ChEBI" id="CHEBI:29985"/>
        <dbReference type="ChEBI" id="CHEBI:57427"/>
        <dbReference type="EC" id="2.6.1.42"/>
    </reaction>
</comment>
<dbReference type="Gene3D" id="3.20.10.10">
    <property type="entry name" value="D-amino Acid Aminotransferase, subunit A, domain 2"/>
    <property type="match status" value="1"/>
</dbReference>
<dbReference type="UniPathway" id="UPA00047">
    <property type="reaction ID" value="UER00058"/>
</dbReference>
<evidence type="ECO:0000256" key="3">
    <source>
        <dbReference type="ARBA" id="ARBA00004824"/>
    </source>
</evidence>
<dbReference type="GO" id="GO:0009097">
    <property type="term" value="P:isoleucine biosynthetic process"/>
    <property type="evidence" value="ECO:0007669"/>
    <property type="project" value="UniProtKB-UniPathway"/>
</dbReference>
<gene>
    <name evidence="17" type="primary">ilvE</name>
    <name evidence="18" type="ORF">EVG15_04680</name>
</gene>
<dbReference type="InterPro" id="IPR036038">
    <property type="entry name" value="Aminotransferase-like"/>
</dbReference>
<dbReference type="GO" id="GO:0052656">
    <property type="term" value="F:L-isoleucine-2-oxoglutarate transaminase activity"/>
    <property type="evidence" value="ECO:0007669"/>
    <property type="project" value="RHEA"/>
</dbReference>
<proteinExistence type="inferred from homology"/>
<comment type="catalytic activity">
    <reaction evidence="12 17">
        <text>L-valine + 2-oxoglutarate = 3-methyl-2-oxobutanoate + L-glutamate</text>
        <dbReference type="Rhea" id="RHEA:24813"/>
        <dbReference type="ChEBI" id="CHEBI:11851"/>
        <dbReference type="ChEBI" id="CHEBI:16810"/>
        <dbReference type="ChEBI" id="CHEBI:29985"/>
        <dbReference type="ChEBI" id="CHEBI:57762"/>
        <dbReference type="EC" id="2.6.1.42"/>
    </reaction>
</comment>
<dbReference type="NCBIfam" id="NF005146">
    <property type="entry name" value="PRK06606.1"/>
    <property type="match status" value="1"/>
</dbReference>
<dbReference type="SUPFAM" id="SSF56752">
    <property type="entry name" value="D-aminoacid aminotransferase-like PLP-dependent enzymes"/>
    <property type="match status" value="1"/>
</dbReference>
<keyword evidence="8 17" id="KW-0028">Amino-acid biosynthesis</keyword>
<keyword evidence="10 16" id="KW-0663">Pyridoxal phosphate</keyword>
<comment type="pathway">
    <text evidence="4 17">Amino-acid biosynthesis; L-valine biosynthesis; L-valine from pyruvate: step 4/4.</text>
</comment>
<keyword evidence="7 17" id="KW-0032">Aminotransferase</keyword>
<dbReference type="UniPathway" id="UPA00049">
    <property type="reaction ID" value="UER00062"/>
</dbReference>
<dbReference type="Pfam" id="PF01063">
    <property type="entry name" value="Aminotran_4"/>
    <property type="match status" value="1"/>
</dbReference>
<dbReference type="GO" id="GO:0052655">
    <property type="term" value="F:L-valine-2-oxoglutarate transaminase activity"/>
    <property type="evidence" value="ECO:0007669"/>
    <property type="project" value="RHEA"/>
</dbReference>
<dbReference type="Gene3D" id="3.30.470.10">
    <property type="match status" value="1"/>
</dbReference>
<evidence type="ECO:0000256" key="13">
    <source>
        <dbReference type="ARBA" id="ARBA00048798"/>
    </source>
</evidence>
<dbReference type="UniPathway" id="UPA00048">
    <property type="reaction ID" value="UER00073"/>
</dbReference>
<evidence type="ECO:0000313" key="18">
    <source>
        <dbReference type="EMBL" id="RZD18680.1"/>
    </source>
</evidence>
<comment type="catalytic activity">
    <reaction evidence="13 17">
        <text>L-isoleucine + 2-oxoglutarate = (S)-3-methyl-2-oxopentanoate + L-glutamate</text>
        <dbReference type="Rhea" id="RHEA:24801"/>
        <dbReference type="ChEBI" id="CHEBI:16810"/>
        <dbReference type="ChEBI" id="CHEBI:29985"/>
        <dbReference type="ChEBI" id="CHEBI:35146"/>
        <dbReference type="ChEBI" id="CHEBI:58045"/>
        <dbReference type="EC" id="2.6.1.42"/>
    </reaction>
</comment>
<evidence type="ECO:0000256" key="10">
    <source>
        <dbReference type="ARBA" id="ARBA00022898"/>
    </source>
</evidence>